<keyword evidence="10" id="KW-0732">Signal</keyword>
<keyword evidence="2 8" id="KW-0813">Transport</keyword>
<evidence type="ECO:0000256" key="7">
    <source>
        <dbReference type="ARBA" id="ARBA00023237"/>
    </source>
</evidence>
<dbReference type="PROSITE" id="PS52016">
    <property type="entry name" value="TONB_DEPENDENT_REC_3"/>
    <property type="match status" value="1"/>
</dbReference>
<evidence type="ECO:0000256" key="3">
    <source>
        <dbReference type="ARBA" id="ARBA00022452"/>
    </source>
</evidence>
<dbReference type="AlphaFoldDB" id="A8H812"/>
<protein>
    <submittedName>
        <fullName evidence="13">TonB-dependent receptor</fullName>
    </submittedName>
</protein>
<evidence type="ECO:0000259" key="12">
    <source>
        <dbReference type="Pfam" id="PF07715"/>
    </source>
</evidence>
<dbReference type="PANTHER" id="PTHR47234:SF2">
    <property type="entry name" value="TONB-DEPENDENT RECEPTOR"/>
    <property type="match status" value="1"/>
</dbReference>
<keyword evidence="7 8" id="KW-0998">Cell outer membrane</keyword>
<dbReference type="EMBL" id="CP000851">
    <property type="protein sequence ID" value="ABV88699.1"/>
    <property type="molecule type" value="Genomic_DNA"/>
</dbReference>
<name>A8H812_SHEPA</name>
<keyword evidence="4 8" id="KW-0812">Transmembrane</keyword>
<evidence type="ECO:0000313" key="13">
    <source>
        <dbReference type="EMBL" id="ABV88699.1"/>
    </source>
</evidence>
<dbReference type="InterPro" id="IPR037066">
    <property type="entry name" value="Plug_dom_sf"/>
</dbReference>
<dbReference type="eggNOG" id="COG4771">
    <property type="taxonomic scope" value="Bacteria"/>
</dbReference>
<keyword evidence="5 9" id="KW-0798">TonB box</keyword>
<organism evidence="13 14">
    <name type="scientific">Shewanella pealeana (strain ATCC 700345 / ANG-SQ1)</name>
    <dbReference type="NCBI Taxonomy" id="398579"/>
    <lineage>
        <taxon>Bacteria</taxon>
        <taxon>Pseudomonadati</taxon>
        <taxon>Pseudomonadota</taxon>
        <taxon>Gammaproteobacteria</taxon>
        <taxon>Alteromonadales</taxon>
        <taxon>Shewanellaceae</taxon>
        <taxon>Shewanella</taxon>
    </lineage>
</organism>
<comment type="similarity">
    <text evidence="8 9">Belongs to the TonB-dependent receptor family.</text>
</comment>
<evidence type="ECO:0000256" key="8">
    <source>
        <dbReference type="PROSITE-ProRule" id="PRU01360"/>
    </source>
</evidence>
<dbReference type="InterPro" id="IPR000531">
    <property type="entry name" value="Beta-barrel_TonB"/>
</dbReference>
<dbReference type="SUPFAM" id="SSF56935">
    <property type="entry name" value="Porins"/>
    <property type="match status" value="1"/>
</dbReference>
<evidence type="ECO:0000256" key="1">
    <source>
        <dbReference type="ARBA" id="ARBA00004571"/>
    </source>
</evidence>
<feature type="domain" description="TonB-dependent receptor plug" evidence="12">
    <location>
        <begin position="51"/>
        <end position="161"/>
    </location>
</feature>
<dbReference type="InterPro" id="IPR012910">
    <property type="entry name" value="Plug_dom"/>
</dbReference>
<evidence type="ECO:0000256" key="6">
    <source>
        <dbReference type="ARBA" id="ARBA00023136"/>
    </source>
</evidence>
<evidence type="ECO:0000256" key="2">
    <source>
        <dbReference type="ARBA" id="ARBA00022448"/>
    </source>
</evidence>
<evidence type="ECO:0000259" key="11">
    <source>
        <dbReference type="Pfam" id="PF00593"/>
    </source>
</evidence>
<sequence>MNMTKKFALSTLTVAMISFAPVTTTSVFAAEEEKIEKIMVTGSRIGRAELESSSPITVVTKVQLDNLGVTDVSAALRRLPAITGATSNNQSSAGAVNIQTATLRGIEATNTLVLLNGRRMVGSNEDGLVDLSSIPFEAVSQIEVLKDGASAIYGSDAIAGVVNIITYQNYEGFEVNARYGVSSEGDAQEREVGLLMGFSTDKGSLMVAASTSNNSGWEEKDRYMTQDTDQSYLGGGDTSSGTTPFARLSGFGLDPSETWTVLDANNPSAVTPFDYDTMGYNYRAAQSGANDNQTTSVFVSGDYELTDDMLFFTELSFHDGFVQGNQAPPGTDTGWYGDNVDTPNAFKRYPDADGNNFGVGANQKYNPFGIAGNVSRRFSEYGSRIYKTDNTVQRYTLGLKGAIFDEYDWEVSYSSQSAELVQRGGAQPSIMQIERALSDECETAADPSCVALNVFGPEGSITTEMLDFINTTAPVTTNKNDLMFIQAHISGPIVSLPAGDLMFSSGVEYREDQLSLEVDQAQRTATFDVSWGGSSTPVISPVREISEFYLELAVPVLDNLDIELAARYSDYSDIDESTTNPKVGVIYQPLDMLKLRGSYSTGFRAPTMAQMYQGRTSSINTNLYDPCNPGNEANFSSSKPECVALGLDPAFSQNAIQSNDIIGGGNPDLKPEEAENTTLGLVIEPIDNLSLTLDYFAIEQTNVVFASSRYVIDQNLAGNPTYAGDVIRSNNGTGYIQTIYSPANNIASRNLSGYDLNANYRFETDIGDWSINFDGTYLSEFEVQDTSDSAFRDITGTYDPAFGSLPEYKANIQIDWTMGNYRATWDANYNSEIFAGEATEEFEADIMSSTVFHNMQVGYFVDAIGVDLHAGIQNVFDKEPPFLRANGTSTDDNLYSFRGRFFYFGLKKSF</sequence>
<evidence type="ECO:0000256" key="5">
    <source>
        <dbReference type="ARBA" id="ARBA00023077"/>
    </source>
</evidence>
<dbReference type="Pfam" id="PF07715">
    <property type="entry name" value="Plug"/>
    <property type="match status" value="1"/>
</dbReference>
<evidence type="ECO:0000256" key="9">
    <source>
        <dbReference type="RuleBase" id="RU003357"/>
    </source>
</evidence>
<evidence type="ECO:0000256" key="4">
    <source>
        <dbReference type="ARBA" id="ARBA00022692"/>
    </source>
</evidence>
<dbReference type="STRING" id="398579.Spea_3385"/>
<keyword evidence="13" id="KW-0675">Receptor</keyword>
<dbReference type="PANTHER" id="PTHR47234">
    <property type="match status" value="1"/>
</dbReference>
<feature type="signal peptide" evidence="10">
    <location>
        <begin position="1"/>
        <end position="29"/>
    </location>
</feature>
<dbReference type="Gene3D" id="2.40.170.20">
    <property type="entry name" value="TonB-dependent receptor, beta-barrel domain"/>
    <property type="match status" value="1"/>
</dbReference>
<feature type="chain" id="PRO_5002723456" evidence="10">
    <location>
        <begin position="30"/>
        <end position="910"/>
    </location>
</feature>
<accession>A8H812</accession>
<dbReference type="Pfam" id="PF00593">
    <property type="entry name" value="TonB_dep_Rec_b-barrel"/>
    <property type="match status" value="1"/>
</dbReference>
<dbReference type="OrthoDB" id="176248at2"/>
<dbReference type="Gene3D" id="2.170.130.10">
    <property type="entry name" value="TonB-dependent receptor, plug domain"/>
    <property type="match status" value="1"/>
</dbReference>
<keyword evidence="3 8" id="KW-1134">Transmembrane beta strand</keyword>
<evidence type="ECO:0000256" key="10">
    <source>
        <dbReference type="SAM" id="SignalP"/>
    </source>
</evidence>
<keyword evidence="6 8" id="KW-0472">Membrane</keyword>
<dbReference type="HOGENOM" id="CLU_010745_0_0_6"/>
<evidence type="ECO:0000313" key="14">
    <source>
        <dbReference type="Proteomes" id="UP000002608"/>
    </source>
</evidence>
<dbReference type="CDD" id="cd01347">
    <property type="entry name" value="ligand_gated_channel"/>
    <property type="match status" value="1"/>
</dbReference>
<proteinExistence type="inferred from homology"/>
<feature type="domain" description="TonB-dependent receptor-like beta-barrel" evidence="11">
    <location>
        <begin position="334"/>
        <end position="875"/>
    </location>
</feature>
<dbReference type="Proteomes" id="UP000002608">
    <property type="component" value="Chromosome"/>
</dbReference>
<reference evidence="13 14" key="1">
    <citation type="submission" date="2007-10" db="EMBL/GenBank/DDBJ databases">
        <title>Complete sequence of Shewanella pealeana ATCC 700345.</title>
        <authorList>
            <consortium name="US DOE Joint Genome Institute"/>
            <person name="Copeland A."/>
            <person name="Lucas S."/>
            <person name="Lapidus A."/>
            <person name="Barry K."/>
            <person name="Glavina del Rio T."/>
            <person name="Dalin E."/>
            <person name="Tice H."/>
            <person name="Pitluck S."/>
            <person name="Chertkov O."/>
            <person name="Brettin T."/>
            <person name="Bruce D."/>
            <person name="Detter J.C."/>
            <person name="Han C."/>
            <person name="Schmutz J."/>
            <person name="Larimer F."/>
            <person name="Land M."/>
            <person name="Hauser L."/>
            <person name="Kyrpides N."/>
            <person name="Kim E."/>
            <person name="Zhao J.-S.Z."/>
            <person name="Manno D."/>
            <person name="Hawari J."/>
            <person name="Richardson P."/>
        </authorList>
    </citation>
    <scope>NUCLEOTIDE SEQUENCE [LARGE SCALE GENOMIC DNA]</scope>
    <source>
        <strain evidence="14">ATCC 700345 / ANG-SQ1</strain>
    </source>
</reference>
<dbReference type="InterPro" id="IPR036942">
    <property type="entry name" value="Beta-barrel_TonB_sf"/>
</dbReference>
<gene>
    <name evidence="13" type="ordered locus">Spea_3385</name>
</gene>
<keyword evidence="14" id="KW-1185">Reference proteome</keyword>
<comment type="subcellular location">
    <subcellularLocation>
        <location evidence="1 8">Cell outer membrane</location>
        <topology evidence="1 8">Multi-pass membrane protein</topology>
    </subcellularLocation>
</comment>
<dbReference type="GO" id="GO:0009279">
    <property type="term" value="C:cell outer membrane"/>
    <property type="evidence" value="ECO:0007669"/>
    <property type="project" value="UniProtKB-SubCell"/>
</dbReference>
<dbReference type="InterPro" id="IPR039426">
    <property type="entry name" value="TonB-dep_rcpt-like"/>
</dbReference>
<dbReference type="KEGG" id="spl:Spea_3385"/>